<reference evidence="1" key="1">
    <citation type="submission" date="2022-08" db="UniProtKB">
        <authorList>
            <consortium name="EnsemblMetazoa"/>
        </authorList>
    </citation>
    <scope>IDENTIFICATION</scope>
</reference>
<accession>A0A8W7P0D4</accession>
<proteinExistence type="predicted"/>
<dbReference type="AlphaFoldDB" id="A0A8W7P0D4"/>
<organism evidence="1">
    <name type="scientific">Anopheles coluzzii</name>
    <name type="common">African malaria mosquito</name>
    <dbReference type="NCBI Taxonomy" id="1518534"/>
    <lineage>
        <taxon>Eukaryota</taxon>
        <taxon>Metazoa</taxon>
        <taxon>Ecdysozoa</taxon>
        <taxon>Arthropoda</taxon>
        <taxon>Hexapoda</taxon>
        <taxon>Insecta</taxon>
        <taxon>Pterygota</taxon>
        <taxon>Neoptera</taxon>
        <taxon>Endopterygota</taxon>
        <taxon>Diptera</taxon>
        <taxon>Nematocera</taxon>
        <taxon>Culicoidea</taxon>
        <taxon>Culicidae</taxon>
        <taxon>Anophelinae</taxon>
        <taxon>Anopheles</taxon>
    </lineage>
</organism>
<name>A0A8W7P0D4_ANOCL</name>
<protein>
    <submittedName>
        <fullName evidence="1">Uncharacterized protein</fullName>
    </submittedName>
</protein>
<dbReference type="EnsemblMetazoa" id="ACOM022583-RA">
    <property type="protein sequence ID" value="ACOM022583-PA.1"/>
    <property type="gene ID" value="ACOM022583"/>
</dbReference>
<dbReference type="Proteomes" id="UP000075882">
    <property type="component" value="Unassembled WGS sequence"/>
</dbReference>
<sequence>MTPILSESVSTFSRVTATYQRLFDEGAYESMLLSSAPLHMVAFYPGCGSNRYPRMVMVQVESANEHSPEKRGSDLAIVEEQIVSNDQRARRRSTNQCLLACGVFEAGVFNRFFDFT</sequence>
<evidence type="ECO:0000313" key="1">
    <source>
        <dbReference type="EnsemblMetazoa" id="ACOM022583-PA.1"/>
    </source>
</evidence>